<dbReference type="Proteomes" id="UP001217324">
    <property type="component" value="Chromosome"/>
</dbReference>
<reference evidence="2 4" key="1">
    <citation type="submission" date="2016-10" db="EMBL/GenBank/DDBJ databases">
        <authorList>
            <person name="de Groot N.N."/>
        </authorList>
    </citation>
    <scope>NUCLEOTIDE SEQUENCE [LARGE SCALE GENOMIC DNA]</scope>
    <source>
        <strain evidence="2 4">M79</strain>
    </source>
</reference>
<dbReference type="Gene3D" id="3.40.30.10">
    <property type="entry name" value="Glutaredoxin"/>
    <property type="match status" value="1"/>
</dbReference>
<sequence>MITIYYRNSCLSSRKAINWLNDHHIPYRKCSIDCVSSEDLSYMLRLTENGIDDIVKSTKRCTEDLYRKILRLQQMHFNEAVVYLSENAELLQTPLIVDHNKFLVGYHSENIRQFAPRYYRMSSIFLHQYKRQN</sequence>
<dbReference type="PANTHER" id="PTHR30041:SF7">
    <property type="entry name" value="GLOBAL TRANSCRIPTIONAL REGULATOR SPX"/>
    <property type="match status" value="1"/>
</dbReference>
<dbReference type="AlphaFoldDB" id="A0A1I4G7J4"/>
<reference evidence="3" key="2">
    <citation type="submission" date="2023-02" db="EMBL/GenBank/DDBJ databases">
        <title>Comparative genomics and fermentation flavor characterization of five lactic acid bacteria reveal flavor biosynthesis metabolic pathways in fermented muskmelon puree.</title>
        <authorList>
            <person name="Yuan L."/>
            <person name="Li M."/>
            <person name="Xu X."/>
            <person name="Lao F."/>
            <person name="Wu J."/>
        </authorList>
    </citation>
    <scope>NUCLEOTIDE SEQUENCE</scope>
    <source>
        <strain evidence="3">Pa-2</strain>
    </source>
</reference>
<protein>
    <submittedName>
        <fullName evidence="3">ArsR family transcriptional regulator</fullName>
    </submittedName>
    <submittedName>
        <fullName evidence="2">Regulatory protein spx</fullName>
    </submittedName>
</protein>
<comment type="similarity">
    <text evidence="1">Belongs to the ArsC family.</text>
</comment>
<name>A0A1I4G7J4_9LACT</name>
<dbReference type="PROSITE" id="PS51353">
    <property type="entry name" value="ARSC"/>
    <property type="match status" value="1"/>
</dbReference>
<dbReference type="EMBL" id="CP118627">
    <property type="protein sequence ID" value="WEA13863.1"/>
    <property type="molecule type" value="Genomic_DNA"/>
</dbReference>
<evidence type="ECO:0000313" key="3">
    <source>
        <dbReference type="EMBL" id="WEA13863.1"/>
    </source>
</evidence>
<evidence type="ECO:0000313" key="2">
    <source>
        <dbReference type="EMBL" id="SFL26012.1"/>
    </source>
</evidence>
<dbReference type="SUPFAM" id="SSF52833">
    <property type="entry name" value="Thioredoxin-like"/>
    <property type="match status" value="1"/>
</dbReference>
<dbReference type="InterPro" id="IPR006660">
    <property type="entry name" value="Arsenate_reductase-like"/>
</dbReference>
<organism evidence="2 4">
    <name type="scientific">Lactococcus garvieae</name>
    <dbReference type="NCBI Taxonomy" id="1363"/>
    <lineage>
        <taxon>Bacteria</taxon>
        <taxon>Bacillati</taxon>
        <taxon>Bacillota</taxon>
        <taxon>Bacilli</taxon>
        <taxon>Lactobacillales</taxon>
        <taxon>Streptococcaceae</taxon>
        <taxon>Lactococcus</taxon>
    </lineage>
</organism>
<proteinExistence type="inferred from homology"/>
<dbReference type="InterPro" id="IPR036249">
    <property type="entry name" value="Thioredoxin-like_sf"/>
</dbReference>
<evidence type="ECO:0000256" key="1">
    <source>
        <dbReference type="PROSITE-ProRule" id="PRU01282"/>
    </source>
</evidence>
<dbReference type="EMBL" id="FOTJ01000003">
    <property type="protein sequence ID" value="SFL26012.1"/>
    <property type="molecule type" value="Genomic_DNA"/>
</dbReference>
<dbReference type="RefSeq" id="WP_017370489.1">
    <property type="nucleotide sequence ID" value="NZ_CP028386.1"/>
</dbReference>
<gene>
    <name evidence="3" type="ORF">PWF74_10330</name>
    <name evidence="2" type="ORF">SAMN05216438_103113</name>
</gene>
<accession>A0A1I4G7J4</accession>
<dbReference type="OrthoDB" id="2242700at2"/>
<dbReference type="Proteomes" id="UP000181969">
    <property type="component" value="Unassembled WGS sequence"/>
</dbReference>
<evidence type="ECO:0000313" key="4">
    <source>
        <dbReference type="Proteomes" id="UP000181969"/>
    </source>
</evidence>
<dbReference type="PANTHER" id="PTHR30041">
    <property type="entry name" value="ARSENATE REDUCTASE"/>
    <property type="match status" value="1"/>
</dbReference>
<dbReference type="Pfam" id="PF03960">
    <property type="entry name" value="ArsC"/>
    <property type="match status" value="1"/>
</dbReference>